<keyword evidence="11" id="KW-1185">Reference proteome</keyword>
<evidence type="ECO:0000256" key="2">
    <source>
        <dbReference type="ARBA" id="ARBA00004170"/>
    </source>
</evidence>
<dbReference type="OrthoDB" id="9812769at2"/>
<dbReference type="PRINTS" id="PR00126">
    <property type="entry name" value="ATPASEGAMMA"/>
</dbReference>
<evidence type="ECO:0000256" key="8">
    <source>
        <dbReference type="ARBA" id="ARBA00023196"/>
    </source>
</evidence>
<evidence type="ECO:0000256" key="7">
    <source>
        <dbReference type="ARBA" id="ARBA00023136"/>
    </source>
</evidence>
<keyword evidence="6" id="KW-0406">Ion transport</keyword>
<keyword evidence="5" id="KW-0375">Hydrogen ion transport</keyword>
<dbReference type="GO" id="GO:0045259">
    <property type="term" value="C:proton-transporting ATP synthase complex"/>
    <property type="evidence" value="ECO:0007669"/>
    <property type="project" value="UniProtKB-KW"/>
</dbReference>
<accession>A0A1G9L9G7</accession>
<evidence type="ECO:0000313" key="10">
    <source>
        <dbReference type="EMBL" id="SDL58591.1"/>
    </source>
</evidence>
<dbReference type="Pfam" id="PF00231">
    <property type="entry name" value="ATP-synt"/>
    <property type="match status" value="1"/>
</dbReference>
<sequence length="288" mass="31439">MQALEAVKKKISTTNDLLSVVKTMKALAAVNIRHFENAAQGVGEYAEVVEDGWSVFFKNAGVIPNTGKGKVAVLLAIGSDQGMCGQFNEVSKQETLRVIDELKSEGFTVSCWTCGERVHGALEGSGVTTDLNFRVPGSLRGVNGIVNDIERNLEEWKRKKGMHRFSIVHNRFAPDGSRVAAKHILPLSIRSKGAPWESRSLPMTNIPITDLFSTLFLEYIYISVYGAIVQSLAAENSSRLAAMQVAEKNIIEHVELLESDYRNTRQGTITGELLDIVAGVEAVSGGKF</sequence>
<dbReference type="EMBL" id="FNGA01000006">
    <property type="protein sequence ID" value="SDL58591.1"/>
    <property type="molecule type" value="Genomic_DNA"/>
</dbReference>
<evidence type="ECO:0000256" key="3">
    <source>
        <dbReference type="ARBA" id="ARBA00007681"/>
    </source>
</evidence>
<dbReference type="Gene3D" id="3.40.1380.10">
    <property type="match status" value="1"/>
</dbReference>
<dbReference type="InterPro" id="IPR035968">
    <property type="entry name" value="ATP_synth_F1_ATPase_gsu"/>
</dbReference>
<organism evidence="10 11">
    <name type="scientific">Maridesulfovibrio ferrireducens</name>
    <dbReference type="NCBI Taxonomy" id="246191"/>
    <lineage>
        <taxon>Bacteria</taxon>
        <taxon>Pseudomonadati</taxon>
        <taxon>Thermodesulfobacteriota</taxon>
        <taxon>Desulfovibrionia</taxon>
        <taxon>Desulfovibrionales</taxon>
        <taxon>Desulfovibrionaceae</taxon>
        <taxon>Maridesulfovibrio</taxon>
    </lineage>
</organism>
<dbReference type="CDD" id="cd12151">
    <property type="entry name" value="F1-ATPase_gamma"/>
    <property type="match status" value="1"/>
</dbReference>
<dbReference type="STRING" id="246191.SAMN05660337_3341"/>
<dbReference type="AlphaFoldDB" id="A0A1G9L9G7"/>
<protein>
    <submittedName>
        <fullName evidence="10">F-type H+-transporting ATPase subunit gamma</fullName>
    </submittedName>
</protein>
<keyword evidence="9" id="KW-0066">ATP synthesis</keyword>
<dbReference type="GO" id="GO:0046933">
    <property type="term" value="F:proton-transporting ATP synthase activity, rotational mechanism"/>
    <property type="evidence" value="ECO:0007669"/>
    <property type="project" value="InterPro"/>
</dbReference>
<name>A0A1G9L9G7_9BACT</name>
<dbReference type="Gene3D" id="1.10.287.80">
    <property type="entry name" value="ATP synthase, gamma subunit, helix hairpin domain"/>
    <property type="match status" value="1"/>
</dbReference>
<dbReference type="Proteomes" id="UP000199053">
    <property type="component" value="Unassembled WGS sequence"/>
</dbReference>
<dbReference type="SUPFAM" id="SSF52943">
    <property type="entry name" value="ATP synthase (F1-ATPase), gamma subunit"/>
    <property type="match status" value="1"/>
</dbReference>
<keyword evidence="7" id="KW-0472">Membrane</keyword>
<evidence type="ECO:0000313" key="11">
    <source>
        <dbReference type="Proteomes" id="UP000199053"/>
    </source>
</evidence>
<proteinExistence type="inferred from homology"/>
<dbReference type="RefSeq" id="WP_092163137.1">
    <property type="nucleotide sequence ID" value="NZ_FNGA01000006.1"/>
</dbReference>
<gene>
    <name evidence="10" type="ORF">SAMN05660337_3341</name>
</gene>
<keyword evidence="8" id="KW-0139">CF(1)</keyword>
<comment type="subcellular location">
    <subcellularLocation>
        <location evidence="2">Membrane</location>
        <topology evidence="2">Peripheral membrane protein</topology>
    </subcellularLocation>
</comment>
<evidence type="ECO:0000256" key="9">
    <source>
        <dbReference type="ARBA" id="ARBA00023310"/>
    </source>
</evidence>
<dbReference type="PANTHER" id="PTHR11693:SF22">
    <property type="entry name" value="ATP SYNTHASE SUBUNIT GAMMA, MITOCHONDRIAL"/>
    <property type="match status" value="1"/>
</dbReference>
<evidence type="ECO:0000256" key="4">
    <source>
        <dbReference type="ARBA" id="ARBA00022448"/>
    </source>
</evidence>
<evidence type="ECO:0000256" key="6">
    <source>
        <dbReference type="ARBA" id="ARBA00023065"/>
    </source>
</evidence>
<comment type="similarity">
    <text evidence="3">Belongs to the ATPase gamma chain family.</text>
</comment>
<evidence type="ECO:0000256" key="5">
    <source>
        <dbReference type="ARBA" id="ARBA00022781"/>
    </source>
</evidence>
<evidence type="ECO:0000256" key="1">
    <source>
        <dbReference type="ARBA" id="ARBA00003456"/>
    </source>
</evidence>
<comment type="function">
    <text evidence="1">Produces ATP from ADP in the presence of a proton gradient across the membrane. The gamma chain is believed to be important in regulating ATPase activity and the flow of protons through the CF(0) complex.</text>
</comment>
<dbReference type="InterPro" id="IPR000131">
    <property type="entry name" value="ATP_synth_F1_gsu"/>
</dbReference>
<dbReference type="PANTHER" id="PTHR11693">
    <property type="entry name" value="ATP SYNTHASE GAMMA CHAIN"/>
    <property type="match status" value="1"/>
</dbReference>
<keyword evidence="4" id="KW-0813">Transport</keyword>
<reference evidence="11" key="1">
    <citation type="submission" date="2016-10" db="EMBL/GenBank/DDBJ databases">
        <authorList>
            <person name="Varghese N."/>
            <person name="Submissions S."/>
        </authorList>
    </citation>
    <scope>NUCLEOTIDE SEQUENCE [LARGE SCALE GENOMIC DNA]</scope>
    <source>
        <strain evidence="11">DSM 16995</strain>
    </source>
</reference>